<keyword evidence="2" id="KW-1185">Reference proteome</keyword>
<gene>
    <name evidence="1" type="ORF">J2N86_12060</name>
</gene>
<proteinExistence type="predicted"/>
<organism evidence="1 2">
    <name type="scientific">Legionella lytica</name>
    <dbReference type="NCBI Taxonomy" id="96232"/>
    <lineage>
        <taxon>Bacteria</taxon>
        <taxon>Pseudomonadati</taxon>
        <taxon>Pseudomonadota</taxon>
        <taxon>Gammaproteobacteria</taxon>
        <taxon>Legionellales</taxon>
        <taxon>Legionellaceae</taxon>
        <taxon>Legionella</taxon>
    </lineage>
</organism>
<name>A0ABY4Y6Z9_9GAMM</name>
<evidence type="ECO:0000313" key="1">
    <source>
        <dbReference type="EMBL" id="USQ13410.1"/>
    </source>
</evidence>
<dbReference type="RefSeq" id="WP_252579709.1">
    <property type="nucleotide sequence ID" value="NZ_CP071527.1"/>
</dbReference>
<dbReference type="Proteomes" id="UP001057474">
    <property type="component" value="Chromosome"/>
</dbReference>
<evidence type="ECO:0008006" key="3">
    <source>
        <dbReference type="Google" id="ProtNLM"/>
    </source>
</evidence>
<dbReference type="EMBL" id="CP071527">
    <property type="protein sequence ID" value="USQ13410.1"/>
    <property type="molecule type" value="Genomic_DNA"/>
</dbReference>
<evidence type="ECO:0000313" key="2">
    <source>
        <dbReference type="Proteomes" id="UP001057474"/>
    </source>
</evidence>
<accession>A0ABY4Y6Z9</accession>
<reference evidence="1" key="1">
    <citation type="submission" date="2021-03" db="EMBL/GenBank/DDBJ databases">
        <title>Legionella lytica PCM 2298.</title>
        <authorList>
            <person name="Koper P."/>
        </authorList>
    </citation>
    <scope>NUCLEOTIDE SEQUENCE</scope>
    <source>
        <strain evidence="1">PCM 2298</strain>
    </source>
</reference>
<sequence length="553" mass="62386">MHLIVYFCGTGDSGYSFSRDHATYSEELKENNTYTLVVNGCHHPEVCNDGTMPDLESFANRFISTVFKKNDEGEVVLSKSNSSELAQLGVGIQDPEGIWVADYQKQEYVQIPNGQELAPYQKYVQRVDSQFKKKPDNSFENLNEAIESITFVGYSRGAVTCFHAARAKEKLLSDTNVPVRIVADQPVPGTAYALPGTNAAAIADCSDLKQVTKVDLTIAAYTGVTSLGGIIGKLRQLFHNIFFSQVIPKLPSDNCKLNLAVLPRANHWEGELNGSQHLHMNLTQQLADENLLAQRIADQKRQVVANYYRRNKPLFPNAGEVQGAFGATVAELYDNIDPRYLAELNTNEYQEFLYKWWQAQETSASLFSTKLTKELDAMLKNTASLDVNERSLEIFKKADAWLLVKEGVGSSRYEQVMKLRDKVRAVLIENSVDVFDLNERLNDIHREAVHSTRYFEQRWQRESKAASWFKTKATVELDKAFTEHANASEPSKENDEKLLAAIDTWLKAKMPLNENFKSSSSRFDLVQGIREGLVAEINQYPQQDLEQELIASL</sequence>
<protein>
    <recommendedName>
        <fullName evidence="3">Dot/Icm T4SS effector</fullName>
    </recommendedName>
</protein>